<name>A0A1W0WJD5_HYPEX</name>
<reference evidence="2" key="1">
    <citation type="submission" date="2017-01" db="EMBL/GenBank/DDBJ databases">
        <title>Comparative genomics of anhydrobiosis in the tardigrade Hypsibius dujardini.</title>
        <authorList>
            <person name="Yoshida Y."/>
            <person name="Koutsovoulos G."/>
            <person name="Laetsch D."/>
            <person name="Stevens L."/>
            <person name="Kumar S."/>
            <person name="Horikawa D."/>
            <person name="Ishino K."/>
            <person name="Komine S."/>
            <person name="Tomita M."/>
            <person name="Blaxter M."/>
            <person name="Arakawa K."/>
        </authorList>
    </citation>
    <scope>NUCLEOTIDE SEQUENCE [LARGE SCALE GENOMIC DNA]</scope>
    <source>
        <strain evidence="2">Z151</strain>
    </source>
</reference>
<gene>
    <name evidence="1" type="ORF">BV898_10509</name>
</gene>
<proteinExistence type="predicted"/>
<comment type="caution">
    <text evidence="1">The sequence shown here is derived from an EMBL/GenBank/DDBJ whole genome shotgun (WGS) entry which is preliminary data.</text>
</comment>
<dbReference type="EMBL" id="MTYJ01000091">
    <property type="protein sequence ID" value="OQV15277.1"/>
    <property type="molecule type" value="Genomic_DNA"/>
</dbReference>
<evidence type="ECO:0000313" key="2">
    <source>
        <dbReference type="Proteomes" id="UP000192578"/>
    </source>
</evidence>
<dbReference type="AlphaFoldDB" id="A0A1W0WJD5"/>
<protein>
    <submittedName>
        <fullName evidence="1">Uncharacterized protein</fullName>
    </submittedName>
</protein>
<sequence length="76" mass="8493">MPSIFDLSGVDVKNARLQKAPAGKSESDPALGEMVEEVKEGEEDMEVEKHRLQCRLWGGPAIDQTALREQRRFIAP</sequence>
<organism evidence="1 2">
    <name type="scientific">Hypsibius exemplaris</name>
    <name type="common">Freshwater tardigrade</name>
    <dbReference type="NCBI Taxonomy" id="2072580"/>
    <lineage>
        <taxon>Eukaryota</taxon>
        <taxon>Metazoa</taxon>
        <taxon>Ecdysozoa</taxon>
        <taxon>Tardigrada</taxon>
        <taxon>Eutardigrada</taxon>
        <taxon>Parachela</taxon>
        <taxon>Hypsibioidea</taxon>
        <taxon>Hypsibiidae</taxon>
        <taxon>Hypsibius</taxon>
    </lineage>
</organism>
<accession>A0A1W0WJD5</accession>
<evidence type="ECO:0000313" key="1">
    <source>
        <dbReference type="EMBL" id="OQV15277.1"/>
    </source>
</evidence>
<dbReference type="Proteomes" id="UP000192578">
    <property type="component" value="Unassembled WGS sequence"/>
</dbReference>
<keyword evidence="2" id="KW-1185">Reference proteome</keyword>